<comment type="subcellular location">
    <subcellularLocation>
        <location evidence="1">Membrane</location>
        <topology evidence="1">Single-pass membrane protein</topology>
    </subcellularLocation>
</comment>
<sequence length="266" mass="27799">MWIIICLTGQECYGSNADESSIRRLGESFQCWRPCTGDGSKGCGGGWSIDLYLVDGDLFLPTAPPATPLPACPEVSGYTFMRFTDQTAASAHIVQTSIGNLTSVGKAFTSGGQLKSSAAGLTTLRRGADICAGLYVRNDAARQQASAGNGSGNNATATRTCDAPGAGAPFPTDTSLGCIWDSLPRVMPVRLANDPARMTRRLCSLLARAAGLKHYGVEYGQECYGSNEELAVIRRKGESQSCNRTCVGDGSGGCGGGWSISLYLVG</sequence>
<evidence type="ECO:0000256" key="4">
    <source>
        <dbReference type="ARBA" id="ARBA00022989"/>
    </source>
</evidence>
<gene>
    <name evidence="8" type="ORF">HYH02_011061</name>
</gene>
<dbReference type="GO" id="GO:0005886">
    <property type="term" value="C:plasma membrane"/>
    <property type="evidence" value="ECO:0007669"/>
    <property type="project" value="TreeGrafter"/>
</dbReference>
<evidence type="ECO:0000256" key="1">
    <source>
        <dbReference type="ARBA" id="ARBA00004167"/>
    </source>
</evidence>
<evidence type="ECO:0000256" key="2">
    <source>
        <dbReference type="ARBA" id="ARBA00022692"/>
    </source>
</evidence>
<evidence type="ECO:0000259" key="7">
    <source>
        <dbReference type="PROSITE" id="PS51212"/>
    </source>
</evidence>
<evidence type="ECO:0000256" key="3">
    <source>
        <dbReference type="ARBA" id="ARBA00022729"/>
    </source>
</evidence>
<dbReference type="OrthoDB" id="74764at2759"/>
<keyword evidence="4" id="KW-1133">Transmembrane helix</keyword>
<accession>A0A835W218</accession>
<keyword evidence="5" id="KW-0472">Membrane</keyword>
<keyword evidence="2" id="KW-0812">Transmembrane</keyword>
<evidence type="ECO:0000256" key="5">
    <source>
        <dbReference type="ARBA" id="ARBA00023136"/>
    </source>
</evidence>
<comment type="caution">
    <text evidence="8">The sequence shown here is derived from an EMBL/GenBank/DDBJ whole genome shotgun (WGS) entry which is preliminary data.</text>
</comment>
<dbReference type="InterPro" id="IPR002889">
    <property type="entry name" value="WSC_carb-bd"/>
</dbReference>
<dbReference type="PANTHER" id="PTHR24269">
    <property type="entry name" value="KREMEN PROTEIN"/>
    <property type="match status" value="1"/>
</dbReference>
<proteinExistence type="predicted"/>
<dbReference type="PROSITE" id="PS51212">
    <property type="entry name" value="WSC"/>
    <property type="match status" value="1"/>
</dbReference>
<reference evidence="8" key="1">
    <citation type="journal article" date="2020" name="bioRxiv">
        <title>Comparative genomics of Chlamydomonas.</title>
        <authorList>
            <person name="Craig R.J."/>
            <person name="Hasan A.R."/>
            <person name="Ness R.W."/>
            <person name="Keightley P.D."/>
        </authorList>
    </citation>
    <scope>NUCLEOTIDE SEQUENCE</scope>
    <source>
        <strain evidence="8">CCAP 11/173</strain>
    </source>
</reference>
<dbReference type="AlphaFoldDB" id="A0A835W218"/>
<feature type="domain" description="WSC" evidence="7">
    <location>
        <begin position="172"/>
        <end position="266"/>
    </location>
</feature>
<keyword evidence="3" id="KW-0732">Signal</keyword>
<dbReference type="Pfam" id="PF01822">
    <property type="entry name" value="WSC"/>
    <property type="match status" value="1"/>
</dbReference>
<dbReference type="Proteomes" id="UP000613740">
    <property type="component" value="Unassembled WGS sequence"/>
</dbReference>
<organism evidence="8 9">
    <name type="scientific">Chlamydomonas schloesseri</name>
    <dbReference type="NCBI Taxonomy" id="2026947"/>
    <lineage>
        <taxon>Eukaryota</taxon>
        <taxon>Viridiplantae</taxon>
        <taxon>Chlorophyta</taxon>
        <taxon>core chlorophytes</taxon>
        <taxon>Chlorophyceae</taxon>
        <taxon>CS clade</taxon>
        <taxon>Chlamydomonadales</taxon>
        <taxon>Chlamydomonadaceae</taxon>
        <taxon>Chlamydomonas</taxon>
    </lineage>
</organism>
<dbReference type="PANTHER" id="PTHR24269:SF16">
    <property type="entry name" value="PROTEIN SLG1"/>
    <property type="match status" value="1"/>
</dbReference>
<keyword evidence="6" id="KW-0325">Glycoprotein</keyword>
<dbReference type="EMBL" id="JAEHOD010000045">
    <property type="protein sequence ID" value="KAG2437682.1"/>
    <property type="molecule type" value="Genomic_DNA"/>
</dbReference>
<evidence type="ECO:0000256" key="6">
    <source>
        <dbReference type="ARBA" id="ARBA00023180"/>
    </source>
</evidence>
<protein>
    <recommendedName>
        <fullName evidence="7">WSC domain-containing protein</fullName>
    </recommendedName>
</protein>
<name>A0A835W218_9CHLO</name>
<evidence type="ECO:0000313" key="8">
    <source>
        <dbReference type="EMBL" id="KAG2437682.1"/>
    </source>
</evidence>
<dbReference type="InterPro" id="IPR051836">
    <property type="entry name" value="Kremen_rcpt"/>
</dbReference>
<evidence type="ECO:0000313" key="9">
    <source>
        <dbReference type="Proteomes" id="UP000613740"/>
    </source>
</evidence>
<keyword evidence="9" id="KW-1185">Reference proteome</keyword>